<gene>
    <name evidence="2" type="ORF">SAMN05216323_100413</name>
</gene>
<keyword evidence="1" id="KW-0472">Membrane</keyword>
<keyword evidence="1" id="KW-1133">Transmembrane helix</keyword>
<feature type="transmembrane region" description="Helical" evidence="1">
    <location>
        <begin position="21"/>
        <end position="40"/>
    </location>
</feature>
<proteinExistence type="predicted"/>
<organism evidence="2 3">
    <name type="scientific">Williamwhitmania taraxaci</name>
    <dbReference type="NCBI Taxonomy" id="1640674"/>
    <lineage>
        <taxon>Bacteria</taxon>
        <taxon>Pseudomonadati</taxon>
        <taxon>Bacteroidota</taxon>
        <taxon>Bacteroidia</taxon>
        <taxon>Bacteroidales</taxon>
        <taxon>Williamwhitmaniaceae</taxon>
        <taxon>Williamwhitmania</taxon>
    </lineage>
</organism>
<keyword evidence="3" id="KW-1185">Reference proteome</keyword>
<accession>A0A1G6GW50</accession>
<dbReference type="EMBL" id="FMYP01000004">
    <property type="protein sequence ID" value="SDB85356.1"/>
    <property type="molecule type" value="Genomic_DNA"/>
</dbReference>
<protein>
    <submittedName>
        <fullName evidence="2">Uncharacterized protein</fullName>
    </submittedName>
</protein>
<dbReference type="AlphaFoldDB" id="A0A1G6GW50"/>
<evidence type="ECO:0000256" key="1">
    <source>
        <dbReference type="SAM" id="Phobius"/>
    </source>
</evidence>
<dbReference type="STRING" id="1640674.SAMN05216323_100413"/>
<sequence>MTVSSIIIPNQSNLVCHYDELFFILLIISMPYCKVIILKYI</sequence>
<dbReference type="Proteomes" id="UP000199452">
    <property type="component" value="Unassembled WGS sequence"/>
</dbReference>
<keyword evidence="1" id="KW-0812">Transmembrane</keyword>
<reference evidence="2 3" key="1">
    <citation type="submission" date="2016-09" db="EMBL/GenBank/DDBJ databases">
        <authorList>
            <person name="Capua I."/>
            <person name="De Benedictis P."/>
            <person name="Joannis T."/>
            <person name="Lombin L.H."/>
            <person name="Cattoli G."/>
        </authorList>
    </citation>
    <scope>NUCLEOTIDE SEQUENCE [LARGE SCALE GENOMIC DNA]</scope>
    <source>
        <strain evidence="2 3">A7P-90m</strain>
    </source>
</reference>
<evidence type="ECO:0000313" key="3">
    <source>
        <dbReference type="Proteomes" id="UP000199452"/>
    </source>
</evidence>
<name>A0A1G6GW50_9BACT</name>
<evidence type="ECO:0000313" key="2">
    <source>
        <dbReference type="EMBL" id="SDB85356.1"/>
    </source>
</evidence>